<dbReference type="PANTHER" id="PTHR17130">
    <property type="entry name" value="MITOCHONDRIAL OUTER MEMBRANE PROTEIN 25"/>
    <property type="match status" value="1"/>
</dbReference>
<reference evidence="12" key="1">
    <citation type="submission" date="2023-02" db="EMBL/GenBank/DDBJ databases">
        <title>Identification and recombinant expression of a fungal hydrolase from Papiliotrema laurentii that hydrolyzes apple cutin and clears colloidal polyester polyurethane.</title>
        <authorList>
            <consortium name="DOE Joint Genome Institute"/>
            <person name="Roman V.A."/>
            <person name="Bojanowski C."/>
            <person name="Crable B.R."/>
            <person name="Wagner D.N."/>
            <person name="Hung C.S."/>
            <person name="Nadeau L.J."/>
            <person name="Schratz L."/>
            <person name="Haridas S."/>
            <person name="Pangilinan J."/>
            <person name="Lipzen A."/>
            <person name="Na H."/>
            <person name="Yan M."/>
            <person name="Ng V."/>
            <person name="Grigoriev I.V."/>
            <person name="Spatafora J.W."/>
            <person name="Barlow D."/>
            <person name="Biffinger J."/>
            <person name="Kelley-Loughnane N."/>
            <person name="Varaljay V.A."/>
            <person name="Crookes-Goodson W.J."/>
        </authorList>
    </citation>
    <scope>NUCLEOTIDE SEQUENCE</scope>
    <source>
        <strain evidence="12">5307AH</strain>
    </source>
</reference>
<dbReference type="GO" id="GO:0005743">
    <property type="term" value="C:mitochondrial inner membrane"/>
    <property type="evidence" value="ECO:0007669"/>
    <property type="project" value="UniProtKB-SubCell"/>
</dbReference>
<dbReference type="PANTHER" id="PTHR17130:SF14">
    <property type="entry name" value="CYTOCHROME C OXIDASE ASSEMBLY PROTEIN COX16 HOMOLOG, MITOCHONDRIAL"/>
    <property type="match status" value="1"/>
</dbReference>
<proteinExistence type="inferred from homology"/>
<gene>
    <name evidence="12" type="ORF">DB88DRAFT_262909</name>
</gene>
<evidence type="ECO:0000256" key="10">
    <source>
        <dbReference type="ARBA" id="ARBA00023136"/>
    </source>
</evidence>
<accession>A0AAD9CXX0</accession>
<evidence type="ECO:0000256" key="11">
    <source>
        <dbReference type="SAM" id="MobiDB-lite"/>
    </source>
</evidence>
<keyword evidence="8" id="KW-1133">Transmembrane helix</keyword>
<evidence type="ECO:0000256" key="5">
    <source>
        <dbReference type="ARBA" id="ARBA00019222"/>
    </source>
</evidence>
<comment type="similarity">
    <text evidence="3">Belongs to the COX16 family.</text>
</comment>
<keyword evidence="10" id="KW-0472">Membrane</keyword>
<organism evidence="12 13">
    <name type="scientific">Papiliotrema laurentii</name>
    <name type="common">Cryptococcus laurentii</name>
    <dbReference type="NCBI Taxonomy" id="5418"/>
    <lineage>
        <taxon>Eukaryota</taxon>
        <taxon>Fungi</taxon>
        <taxon>Dikarya</taxon>
        <taxon>Basidiomycota</taxon>
        <taxon>Agaricomycotina</taxon>
        <taxon>Tremellomycetes</taxon>
        <taxon>Tremellales</taxon>
        <taxon>Rhynchogastremaceae</taxon>
        <taxon>Papiliotrema</taxon>
    </lineage>
</organism>
<name>A0AAD9CXX0_PAPLA</name>
<dbReference type="Pfam" id="PF14138">
    <property type="entry name" value="COX16"/>
    <property type="match status" value="1"/>
</dbReference>
<evidence type="ECO:0000256" key="4">
    <source>
        <dbReference type="ARBA" id="ARBA00015368"/>
    </source>
</evidence>
<evidence type="ECO:0000256" key="8">
    <source>
        <dbReference type="ARBA" id="ARBA00022989"/>
    </source>
</evidence>
<evidence type="ECO:0000313" key="13">
    <source>
        <dbReference type="Proteomes" id="UP001182556"/>
    </source>
</evidence>
<feature type="region of interest" description="Disordered" evidence="11">
    <location>
        <begin position="109"/>
        <end position="172"/>
    </location>
</feature>
<keyword evidence="7" id="KW-0999">Mitochondrion inner membrane</keyword>
<evidence type="ECO:0000256" key="6">
    <source>
        <dbReference type="ARBA" id="ARBA00022692"/>
    </source>
</evidence>
<dbReference type="InterPro" id="IPR020164">
    <property type="entry name" value="Cyt_c_Oxase_assmbl_COX16"/>
</dbReference>
<keyword evidence="13" id="KW-1185">Reference proteome</keyword>
<evidence type="ECO:0000313" key="12">
    <source>
        <dbReference type="EMBL" id="KAK1924019.1"/>
    </source>
</evidence>
<evidence type="ECO:0000256" key="3">
    <source>
        <dbReference type="ARBA" id="ARBA00008370"/>
    </source>
</evidence>
<dbReference type="EMBL" id="JAODAN010000005">
    <property type="protein sequence ID" value="KAK1924019.1"/>
    <property type="molecule type" value="Genomic_DNA"/>
</dbReference>
<comment type="function">
    <text evidence="1">Required for the assembly of the mitochondrial respiratory chain complex IV (CIV), also known as cytochrome c oxidase. May participate in merging the COX1 and COX2 assembly lines.</text>
</comment>
<evidence type="ECO:0000256" key="7">
    <source>
        <dbReference type="ARBA" id="ARBA00022792"/>
    </source>
</evidence>
<dbReference type="GO" id="GO:0033617">
    <property type="term" value="P:mitochondrial respiratory chain complex IV assembly"/>
    <property type="evidence" value="ECO:0007669"/>
    <property type="project" value="TreeGrafter"/>
</dbReference>
<evidence type="ECO:0000256" key="2">
    <source>
        <dbReference type="ARBA" id="ARBA00004434"/>
    </source>
</evidence>
<protein>
    <recommendedName>
        <fullName evidence="4">Cytochrome c oxidase assembly protein COX16, mitochondrial</fullName>
    </recommendedName>
    <alternativeName>
        <fullName evidence="5">Cytochrome c oxidase assembly protein cox16, mitochondrial</fullName>
    </alternativeName>
</protein>
<dbReference type="Proteomes" id="UP001182556">
    <property type="component" value="Unassembled WGS sequence"/>
</dbReference>
<feature type="compositionally biased region" description="Basic and acidic residues" evidence="11">
    <location>
        <begin position="160"/>
        <end position="172"/>
    </location>
</feature>
<feature type="compositionally biased region" description="Polar residues" evidence="11">
    <location>
        <begin position="109"/>
        <end position="118"/>
    </location>
</feature>
<keyword evidence="6" id="KW-0812">Transmembrane</keyword>
<comment type="caution">
    <text evidence="12">The sequence shown here is derived from an EMBL/GenBank/DDBJ whole genome shotgun (WGS) entry which is preliminary data.</text>
</comment>
<comment type="subcellular location">
    <subcellularLocation>
        <location evidence="2">Mitochondrion inner membrane</location>
        <topology evidence="2">Single-pass membrane protein</topology>
    </subcellularLocation>
</comment>
<evidence type="ECO:0000256" key="9">
    <source>
        <dbReference type="ARBA" id="ARBA00023128"/>
    </source>
</evidence>
<keyword evidence="9" id="KW-0496">Mitochondrion</keyword>
<dbReference type="AlphaFoldDB" id="A0AAD9CXX0"/>
<sequence length="172" mass="19485">MAQFSSRPLKPSIFLTYVRKHPFLLFGLPFLGLVVGSSFALQTFTQTRYDYHKQKVSTMSWEEQMGMREGRKKVDLREEYYKLSNPAYAQLQAADPALDASILPSNIAASAQDNGSEGQTRKKSRKRFSMAPVSQDDLENVRVARPEGTPEWGAPASEDAPIKGRRKEDRWV</sequence>
<evidence type="ECO:0000256" key="1">
    <source>
        <dbReference type="ARBA" id="ARBA00002490"/>
    </source>
</evidence>